<reference evidence="6" key="1">
    <citation type="journal article" date="2017" name="Genome Biol.">
        <title>Comparative genomics reveals high biological diversity and specific adaptations in the industrially and medically important fungal genus Aspergillus.</title>
        <authorList>
            <person name="de Vries R.P."/>
            <person name="Riley R."/>
            <person name="Wiebenga A."/>
            <person name="Aguilar-Osorio G."/>
            <person name="Amillis S."/>
            <person name="Uchima C.A."/>
            <person name="Anderluh G."/>
            <person name="Asadollahi M."/>
            <person name="Askin M."/>
            <person name="Barry K."/>
            <person name="Battaglia E."/>
            <person name="Bayram O."/>
            <person name="Benocci T."/>
            <person name="Braus-Stromeyer S.A."/>
            <person name="Caldana C."/>
            <person name="Canovas D."/>
            <person name="Cerqueira G.C."/>
            <person name="Chen F."/>
            <person name="Chen W."/>
            <person name="Choi C."/>
            <person name="Clum A."/>
            <person name="Dos Santos R.A."/>
            <person name="Damasio A.R."/>
            <person name="Diallinas G."/>
            <person name="Emri T."/>
            <person name="Fekete E."/>
            <person name="Flipphi M."/>
            <person name="Freyberg S."/>
            <person name="Gallo A."/>
            <person name="Gournas C."/>
            <person name="Habgood R."/>
            <person name="Hainaut M."/>
            <person name="Harispe M.L."/>
            <person name="Henrissat B."/>
            <person name="Hilden K.S."/>
            <person name="Hope R."/>
            <person name="Hossain A."/>
            <person name="Karabika E."/>
            <person name="Karaffa L."/>
            <person name="Karanyi Z."/>
            <person name="Krasevec N."/>
            <person name="Kuo A."/>
            <person name="Kusch H."/>
            <person name="LaButti K."/>
            <person name="Lagendijk E.L."/>
            <person name="Lapidus A."/>
            <person name="Levasseur A."/>
            <person name="Lindquist E."/>
            <person name="Lipzen A."/>
            <person name="Logrieco A.F."/>
            <person name="MacCabe A."/>
            <person name="Maekelae M.R."/>
            <person name="Malavazi I."/>
            <person name="Melin P."/>
            <person name="Meyer V."/>
            <person name="Mielnichuk N."/>
            <person name="Miskei M."/>
            <person name="Molnar A.P."/>
            <person name="Mule G."/>
            <person name="Ngan C.Y."/>
            <person name="Orejas M."/>
            <person name="Orosz E."/>
            <person name="Ouedraogo J.P."/>
            <person name="Overkamp K.M."/>
            <person name="Park H.-S."/>
            <person name="Perrone G."/>
            <person name="Piumi F."/>
            <person name="Punt P.J."/>
            <person name="Ram A.F."/>
            <person name="Ramon A."/>
            <person name="Rauscher S."/>
            <person name="Record E."/>
            <person name="Riano-Pachon D.M."/>
            <person name="Robert V."/>
            <person name="Roehrig J."/>
            <person name="Ruller R."/>
            <person name="Salamov A."/>
            <person name="Salih N.S."/>
            <person name="Samson R.A."/>
            <person name="Sandor E."/>
            <person name="Sanguinetti M."/>
            <person name="Schuetze T."/>
            <person name="Sepcic K."/>
            <person name="Shelest E."/>
            <person name="Sherlock G."/>
            <person name="Sophianopoulou V."/>
            <person name="Squina F.M."/>
            <person name="Sun H."/>
            <person name="Susca A."/>
            <person name="Todd R.B."/>
            <person name="Tsang A."/>
            <person name="Unkles S.E."/>
            <person name="van de Wiele N."/>
            <person name="van Rossen-Uffink D."/>
            <person name="Oliveira J.V."/>
            <person name="Vesth T.C."/>
            <person name="Visser J."/>
            <person name="Yu J.-H."/>
            <person name="Zhou M."/>
            <person name="Andersen M.R."/>
            <person name="Archer D.B."/>
            <person name="Baker S.E."/>
            <person name="Benoit I."/>
            <person name="Brakhage A.A."/>
            <person name="Braus G.H."/>
            <person name="Fischer R."/>
            <person name="Frisvad J.C."/>
            <person name="Goldman G.H."/>
            <person name="Houbraken J."/>
            <person name="Oakley B."/>
            <person name="Pocsi I."/>
            <person name="Scazzocchio C."/>
            <person name="Seiboth B."/>
            <person name="vanKuyk P.A."/>
            <person name="Wortman J."/>
            <person name="Dyer P.S."/>
            <person name="Grigoriev I.V."/>
        </authorList>
    </citation>
    <scope>NUCLEOTIDE SEQUENCE [LARGE SCALE GENOMIC DNA]</scope>
    <source>
        <strain evidence="6">DTO 134E9</strain>
    </source>
</reference>
<dbReference type="InterPro" id="IPR029058">
    <property type="entry name" value="AB_hydrolase_fold"/>
</dbReference>
<dbReference type="VEuPathDB" id="FungiDB:ASPWEDRAFT_44081"/>
<dbReference type="Pfam" id="PF00561">
    <property type="entry name" value="Abhydrolase_1"/>
    <property type="match status" value="1"/>
</dbReference>
<sequence>MQASTPLADKLALLISVPTIRLDYREPAKTDICASDIIAAFNYLSYTYSSTNFVLVGWSFGGSPCFTVAAQEPERVRGVATIASQTINTSGIKELNPRPLLLLHGADDLVLTSACSETLYRQYGTGGEKELRLFEGDDHGLSRNAPEAECMLLVFITKALGLEELLDPGTVEMAGKDFVESREERVREMEKGHDLERGESLNYDY</sequence>
<evidence type="ECO:0000256" key="3">
    <source>
        <dbReference type="SAM" id="MobiDB-lite"/>
    </source>
</evidence>
<dbReference type="OrthoDB" id="2498029at2759"/>
<dbReference type="PANTHER" id="PTHR22946:SF9">
    <property type="entry name" value="POLYKETIDE TRANSFERASE AF380"/>
    <property type="match status" value="1"/>
</dbReference>
<dbReference type="InterPro" id="IPR000073">
    <property type="entry name" value="AB_hydrolase_1"/>
</dbReference>
<accession>A0A1L9RB24</accession>
<evidence type="ECO:0000313" key="6">
    <source>
        <dbReference type="Proteomes" id="UP000184383"/>
    </source>
</evidence>
<dbReference type="Proteomes" id="UP000184383">
    <property type="component" value="Unassembled WGS sequence"/>
</dbReference>
<evidence type="ECO:0000259" key="4">
    <source>
        <dbReference type="Pfam" id="PF00561"/>
    </source>
</evidence>
<dbReference type="SUPFAM" id="SSF53474">
    <property type="entry name" value="alpha/beta-Hydrolases"/>
    <property type="match status" value="1"/>
</dbReference>
<organism evidence="5 6">
    <name type="scientific">Aspergillus wentii DTO 134E9</name>
    <dbReference type="NCBI Taxonomy" id="1073089"/>
    <lineage>
        <taxon>Eukaryota</taxon>
        <taxon>Fungi</taxon>
        <taxon>Dikarya</taxon>
        <taxon>Ascomycota</taxon>
        <taxon>Pezizomycotina</taxon>
        <taxon>Eurotiomycetes</taxon>
        <taxon>Eurotiomycetidae</taxon>
        <taxon>Eurotiales</taxon>
        <taxon>Aspergillaceae</taxon>
        <taxon>Aspergillus</taxon>
        <taxon>Aspergillus subgen. Cremei</taxon>
    </lineage>
</organism>
<evidence type="ECO:0000313" key="5">
    <source>
        <dbReference type="EMBL" id="OJJ32057.1"/>
    </source>
</evidence>
<keyword evidence="1" id="KW-0378">Hydrolase</keyword>
<dbReference type="GO" id="GO:0016788">
    <property type="term" value="F:hydrolase activity, acting on ester bonds"/>
    <property type="evidence" value="ECO:0007669"/>
    <property type="project" value="UniProtKB-ARBA"/>
</dbReference>
<feature type="domain" description="AB hydrolase-1" evidence="4">
    <location>
        <begin position="29"/>
        <end position="87"/>
    </location>
</feature>
<dbReference type="InterPro" id="IPR050261">
    <property type="entry name" value="FrsA_esterase"/>
</dbReference>
<gene>
    <name evidence="5" type="ORF">ASPWEDRAFT_44081</name>
</gene>
<comment type="similarity">
    <text evidence="2">Belongs to the AB hydrolase superfamily. FUS2 hydrolase family.</text>
</comment>
<dbReference type="AlphaFoldDB" id="A0A1L9RB24"/>
<protein>
    <recommendedName>
        <fullName evidence="4">AB hydrolase-1 domain-containing protein</fullName>
    </recommendedName>
</protein>
<feature type="compositionally biased region" description="Basic and acidic residues" evidence="3">
    <location>
        <begin position="185"/>
        <end position="199"/>
    </location>
</feature>
<dbReference type="PANTHER" id="PTHR22946">
    <property type="entry name" value="DIENELACTONE HYDROLASE DOMAIN-CONTAINING PROTEIN-RELATED"/>
    <property type="match status" value="1"/>
</dbReference>
<keyword evidence="6" id="KW-1185">Reference proteome</keyword>
<evidence type="ECO:0000256" key="1">
    <source>
        <dbReference type="ARBA" id="ARBA00022801"/>
    </source>
</evidence>
<dbReference type="EMBL" id="KV878215">
    <property type="protein sequence ID" value="OJJ32057.1"/>
    <property type="molecule type" value="Genomic_DNA"/>
</dbReference>
<dbReference type="Gene3D" id="3.40.50.1820">
    <property type="entry name" value="alpha/beta hydrolase"/>
    <property type="match status" value="1"/>
</dbReference>
<evidence type="ECO:0000256" key="2">
    <source>
        <dbReference type="ARBA" id="ARBA00038115"/>
    </source>
</evidence>
<dbReference type="RefSeq" id="XP_040685734.1">
    <property type="nucleotide sequence ID" value="XM_040836180.1"/>
</dbReference>
<proteinExistence type="inferred from homology"/>
<feature type="region of interest" description="Disordered" evidence="3">
    <location>
        <begin position="185"/>
        <end position="205"/>
    </location>
</feature>
<name>A0A1L9RB24_ASPWE</name>
<dbReference type="GeneID" id="63752028"/>